<comment type="subcellular location">
    <subcellularLocation>
        <location evidence="1">Membrane</location>
        <topology evidence="1">Multi-pass membrane protein</topology>
    </subcellularLocation>
</comment>
<name>A0A251US12_HELAN</name>
<keyword evidence="8" id="KW-0378">Hydrolase</keyword>
<keyword evidence="5" id="KW-0472">Membrane</keyword>
<dbReference type="Gramene" id="mRNA:HanXRQr2_Chr05g0224821">
    <property type="protein sequence ID" value="CDS:HanXRQr2_Chr05g0224821.1"/>
    <property type="gene ID" value="HanXRQr2_Chr05g0224821"/>
</dbReference>
<accession>A0A251US12</accession>
<proteinExistence type="predicted"/>
<dbReference type="Proteomes" id="UP000215914">
    <property type="component" value="Chromosome 5"/>
</dbReference>
<reference evidence="7 9" key="1">
    <citation type="journal article" date="2017" name="Nature">
        <title>The sunflower genome provides insights into oil metabolism, flowering and Asterid evolution.</title>
        <authorList>
            <person name="Badouin H."/>
            <person name="Gouzy J."/>
            <person name="Grassa C.J."/>
            <person name="Murat F."/>
            <person name="Staton S.E."/>
            <person name="Cottret L."/>
            <person name="Lelandais-Briere C."/>
            <person name="Owens G.L."/>
            <person name="Carrere S."/>
            <person name="Mayjonade B."/>
            <person name="Legrand L."/>
            <person name="Gill N."/>
            <person name="Kane N.C."/>
            <person name="Bowers J.E."/>
            <person name="Hubner S."/>
            <person name="Bellec A."/>
            <person name="Berard A."/>
            <person name="Berges H."/>
            <person name="Blanchet N."/>
            <person name="Boniface M.C."/>
            <person name="Brunel D."/>
            <person name="Catrice O."/>
            <person name="Chaidir N."/>
            <person name="Claudel C."/>
            <person name="Donnadieu C."/>
            <person name="Faraut T."/>
            <person name="Fievet G."/>
            <person name="Helmstetter N."/>
            <person name="King M."/>
            <person name="Knapp S.J."/>
            <person name="Lai Z."/>
            <person name="Le Paslier M.C."/>
            <person name="Lippi Y."/>
            <person name="Lorenzon L."/>
            <person name="Mandel J.R."/>
            <person name="Marage G."/>
            <person name="Marchand G."/>
            <person name="Marquand E."/>
            <person name="Bret-Mestries E."/>
            <person name="Morien E."/>
            <person name="Nambeesan S."/>
            <person name="Nguyen T."/>
            <person name="Pegot-Espagnet P."/>
            <person name="Pouilly N."/>
            <person name="Raftis F."/>
            <person name="Sallet E."/>
            <person name="Schiex T."/>
            <person name="Thomas J."/>
            <person name="Vandecasteele C."/>
            <person name="Vares D."/>
            <person name="Vear F."/>
            <person name="Vautrin S."/>
            <person name="Crespi M."/>
            <person name="Mangin B."/>
            <person name="Burke J.M."/>
            <person name="Salse J."/>
            <person name="Munos S."/>
            <person name="Vincourt P."/>
            <person name="Rieseberg L.H."/>
            <person name="Langlade N.B."/>
        </authorList>
    </citation>
    <scope>NUCLEOTIDE SEQUENCE [LARGE SCALE GENOMIC DNA]</scope>
    <source>
        <strain evidence="9">cv. SF193</strain>
        <tissue evidence="7">Leaves</tissue>
    </source>
</reference>
<dbReference type="EMBL" id="MNCJ02000320">
    <property type="protein sequence ID" value="KAF5806712.1"/>
    <property type="molecule type" value="Genomic_DNA"/>
</dbReference>
<organism evidence="8 9">
    <name type="scientific">Helianthus annuus</name>
    <name type="common">Common sunflower</name>
    <dbReference type="NCBI Taxonomy" id="4232"/>
    <lineage>
        <taxon>Eukaryota</taxon>
        <taxon>Viridiplantae</taxon>
        <taxon>Streptophyta</taxon>
        <taxon>Embryophyta</taxon>
        <taxon>Tracheophyta</taxon>
        <taxon>Spermatophyta</taxon>
        <taxon>Magnoliopsida</taxon>
        <taxon>eudicotyledons</taxon>
        <taxon>Gunneridae</taxon>
        <taxon>Pentapetalae</taxon>
        <taxon>asterids</taxon>
        <taxon>campanulids</taxon>
        <taxon>Asterales</taxon>
        <taxon>Asteraceae</taxon>
        <taxon>Asteroideae</taxon>
        <taxon>Heliantheae alliance</taxon>
        <taxon>Heliantheae</taxon>
        <taxon>Helianthus</taxon>
    </lineage>
</organism>
<evidence type="ECO:0000256" key="2">
    <source>
        <dbReference type="ARBA" id="ARBA00022448"/>
    </source>
</evidence>
<dbReference type="GO" id="GO:0016020">
    <property type="term" value="C:membrane"/>
    <property type="evidence" value="ECO:0007669"/>
    <property type="project" value="UniProtKB-SubCell"/>
</dbReference>
<dbReference type="Gene3D" id="3.40.50.300">
    <property type="entry name" value="P-loop containing nucleotide triphosphate hydrolases"/>
    <property type="match status" value="1"/>
</dbReference>
<evidence type="ECO:0000256" key="1">
    <source>
        <dbReference type="ARBA" id="ARBA00004141"/>
    </source>
</evidence>
<keyword evidence="9" id="KW-1185">Reference proteome</keyword>
<evidence type="ECO:0000313" key="9">
    <source>
        <dbReference type="Proteomes" id="UP000215914"/>
    </source>
</evidence>
<dbReference type="PANTHER" id="PTHR48041:SF22">
    <property type="entry name" value="ABC TRANSPORTER G FAMILY MEMBER 9"/>
    <property type="match status" value="1"/>
</dbReference>
<gene>
    <name evidence="8" type="ORF">HannXRQ_Chr05g0151781</name>
    <name evidence="7" type="ORF">HanXRQr2_Chr05g0224821</name>
</gene>
<evidence type="ECO:0000256" key="4">
    <source>
        <dbReference type="ARBA" id="ARBA00022989"/>
    </source>
</evidence>
<dbReference type="InParanoid" id="A0A251US12"/>
<sequence>MQTLFRSPLDTPFNDRRPTTGVSGGEQKRVCIGQEMLIISPSLLFLDGPISRLDSTTVQLIDSTLWELAIGGRTLMMAIHQLSSHLFYTFHKFILL</sequence>
<dbReference type="PANTHER" id="PTHR48041">
    <property type="entry name" value="ABC TRANSPORTER G FAMILY MEMBER 28"/>
    <property type="match status" value="1"/>
</dbReference>
<protein>
    <submittedName>
        <fullName evidence="7 8">P-loop containing nucleoside triphosphate hydrolase</fullName>
    </submittedName>
</protein>
<dbReference type="GO" id="GO:0016787">
    <property type="term" value="F:hydrolase activity"/>
    <property type="evidence" value="ECO:0007669"/>
    <property type="project" value="UniProtKB-KW"/>
</dbReference>
<evidence type="ECO:0000313" key="7">
    <source>
        <dbReference type="EMBL" id="KAF5806712.1"/>
    </source>
</evidence>
<dbReference type="InterPro" id="IPR027417">
    <property type="entry name" value="P-loop_NTPase"/>
</dbReference>
<dbReference type="AlphaFoldDB" id="A0A251US12"/>
<keyword evidence="3" id="KW-0812">Transmembrane</keyword>
<dbReference type="EMBL" id="CM007894">
    <property type="protein sequence ID" value="OTG25823.1"/>
    <property type="molecule type" value="Genomic_DNA"/>
</dbReference>
<dbReference type="SUPFAM" id="SSF52540">
    <property type="entry name" value="P-loop containing nucleoside triphosphate hydrolases"/>
    <property type="match status" value="1"/>
</dbReference>
<feature type="region of interest" description="Disordered" evidence="6">
    <location>
        <begin position="1"/>
        <end position="25"/>
    </location>
</feature>
<reference evidence="7" key="3">
    <citation type="submission" date="2020-06" db="EMBL/GenBank/DDBJ databases">
        <title>Helianthus annuus Genome sequencing and assembly Release 2.</title>
        <authorList>
            <person name="Gouzy J."/>
            <person name="Langlade N."/>
            <person name="Munos S."/>
        </authorList>
    </citation>
    <scope>NUCLEOTIDE SEQUENCE</scope>
    <source>
        <tissue evidence="7">Leaves</tissue>
    </source>
</reference>
<reference evidence="8" key="2">
    <citation type="submission" date="2017-02" db="EMBL/GenBank/DDBJ databases">
        <title>Sunflower complete genome.</title>
        <authorList>
            <person name="Langlade N."/>
            <person name="Munos S."/>
        </authorList>
    </citation>
    <scope>NUCLEOTIDE SEQUENCE [LARGE SCALE GENOMIC DNA]</scope>
    <source>
        <tissue evidence="8">Leaves</tissue>
    </source>
</reference>
<evidence type="ECO:0000256" key="3">
    <source>
        <dbReference type="ARBA" id="ARBA00022692"/>
    </source>
</evidence>
<keyword evidence="4" id="KW-1133">Transmembrane helix</keyword>
<evidence type="ECO:0000256" key="6">
    <source>
        <dbReference type="SAM" id="MobiDB-lite"/>
    </source>
</evidence>
<keyword evidence="2" id="KW-0813">Transport</keyword>
<evidence type="ECO:0000256" key="5">
    <source>
        <dbReference type="ARBA" id="ARBA00023136"/>
    </source>
</evidence>
<evidence type="ECO:0000313" key="8">
    <source>
        <dbReference type="EMBL" id="OTG25823.1"/>
    </source>
</evidence>
<dbReference type="InterPro" id="IPR050352">
    <property type="entry name" value="ABCG_transporters"/>
</dbReference>